<dbReference type="InterPro" id="IPR002938">
    <property type="entry name" value="FAD-bd"/>
</dbReference>
<dbReference type="PANTHER" id="PTHR46865">
    <property type="entry name" value="OXIDOREDUCTASE-RELATED"/>
    <property type="match status" value="1"/>
</dbReference>
<accession>A0ABT1JWW5</accession>
<protein>
    <submittedName>
        <fullName evidence="2">2-polyprenyl-6-methoxyphenol hydroxylase-like FAD-dependent oxidoreductase</fullName>
    </submittedName>
</protein>
<dbReference type="RefSeq" id="WP_253767536.1">
    <property type="nucleotide sequence ID" value="NZ_BAAAVE010000032.1"/>
</dbReference>
<dbReference type="InterPro" id="IPR051704">
    <property type="entry name" value="FAD_aromatic-hydroxylase"/>
</dbReference>
<dbReference type="Proteomes" id="UP001320766">
    <property type="component" value="Unassembled WGS sequence"/>
</dbReference>
<evidence type="ECO:0000313" key="2">
    <source>
        <dbReference type="EMBL" id="MCP2345726.1"/>
    </source>
</evidence>
<dbReference type="SUPFAM" id="SSF51905">
    <property type="entry name" value="FAD/NAD(P)-binding domain"/>
    <property type="match status" value="1"/>
</dbReference>
<evidence type="ECO:0000313" key="3">
    <source>
        <dbReference type="Proteomes" id="UP001320766"/>
    </source>
</evidence>
<dbReference type="PRINTS" id="PR00420">
    <property type="entry name" value="RNGMNOXGNASE"/>
</dbReference>
<gene>
    <name evidence="2" type="ORF">HD595_001848</name>
</gene>
<proteinExistence type="predicted"/>
<comment type="caution">
    <text evidence="2">The sequence shown here is derived from an EMBL/GenBank/DDBJ whole genome shotgun (WGS) entry which is preliminary data.</text>
</comment>
<dbReference type="InterPro" id="IPR036188">
    <property type="entry name" value="FAD/NAD-bd_sf"/>
</dbReference>
<evidence type="ECO:0000259" key="1">
    <source>
        <dbReference type="Pfam" id="PF01494"/>
    </source>
</evidence>
<organism evidence="2 3">
    <name type="scientific">Nonomuraea roseoviolacea subsp. carminata</name>
    <dbReference type="NCBI Taxonomy" id="160689"/>
    <lineage>
        <taxon>Bacteria</taxon>
        <taxon>Bacillati</taxon>
        <taxon>Actinomycetota</taxon>
        <taxon>Actinomycetes</taxon>
        <taxon>Streptosporangiales</taxon>
        <taxon>Streptosporangiaceae</taxon>
        <taxon>Nonomuraea</taxon>
    </lineage>
</organism>
<dbReference type="Gene3D" id="3.50.50.60">
    <property type="entry name" value="FAD/NAD(P)-binding domain"/>
    <property type="match status" value="1"/>
</dbReference>
<dbReference type="PANTHER" id="PTHR46865:SF8">
    <property type="entry name" value="POSSIBLE OXIDOREDUCTASE"/>
    <property type="match status" value="1"/>
</dbReference>
<sequence>MDTTNNGGRRALVVGLGISGIATALRLRQIGWTPVIVERAAARRSGGYFIALFGAGRAAARRLGILDRLTDRGPEGNAYDVDRAGNRRPGLGFKDFPGRPWMMLRGDVEEAGFAALPSDVEIRYSTVPTRIEQDADGVDVTLTGADGGSPVTERFDLVVGADGLRSTVRRLAFGPHEDYLRRMNYMVVAFQLPAPLPGHDRTDSVILAEPQRSMWIFPFKDRPPTAMLSYHTDDVDAEFTRPMIDRVREVFGPEPAGPALGAALDALESADQVLFDSVEQVRMDSWHRGRVVLVGDAAWCVTLYAGMGASSGMAGADLLGTMLARHPDSVTRALAAWERQLRPSIGYLQGNGLQMRSLFVPATRFELARRKVMVRMSKLPITSSLLVHWRTKGKAARMKNTDFAHPGLALAARTR</sequence>
<name>A0ABT1JWW5_9ACTN</name>
<keyword evidence="3" id="KW-1185">Reference proteome</keyword>
<reference evidence="2 3" key="1">
    <citation type="submission" date="2022-06" db="EMBL/GenBank/DDBJ databases">
        <title>Sequencing the genomes of 1000 actinobacteria strains.</title>
        <authorList>
            <person name="Klenk H.-P."/>
        </authorList>
    </citation>
    <scope>NUCLEOTIDE SEQUENCE [LARGE SCALE GENOMIC DNA]</scope>
    <source>
        <strain evidence="2 3">DSM 44170</strain>
    </source>
</reference>
<dbReference type="Gene3D" id="3.30.9.10">
    <property type="entry name" value="D-Amino Acid Oxidase, subunit A, domain 2"/>
    <property type="match status" value="1"/>
</dbReference>
<feature type="domain" description="FAD-binding" evidence="1">
    <location>
        <begin position="11"/>
        <end position="325"/>
    </location>
</feature>
<dbReference type="EMBL" id="JAMZEC010000001">
    <property type="protein sequence ID" value="MCP2345726.1"/>
    <property type="molecule type" value="Genomic_DNA"/>
</dbReference>
<dbReference type="Pfam" id="PF01494">
    <property type="entry name" value="FAD_binding_3"/>
    <property type="match status" value="1"/>
</dbReference>